<evidence type="ECO:0000313" key="1">
    <source>
        <dbReference type="EMBL" id="WVZ23111.1"/>
    </source>
</evidence>
<dbReference type="Proteomes" id="UP001374535">
    <property type="component" value="Chromosome 1"/>
</dbReference>
<evidence type="ECO:0000313" key="2">
    <source>
        <dbReference type="Proteomes" id="UP001374535"/>
    </source>
</evidence>
<organism evidence="1 2">
    <name type="scientific">Vigna mungo</name>
    <name type="common">Black gram</name>
    <name type="synonym">Phaseolus mungo</name>
    <dbReference type="NCBI Taxonomy" id="3915"/>
    <lineage>
        <taxon>Eukaryota</taxon>
        <taxon>Viridiplantae</taxon>
        <taxon>Streptophyta</taxon>
        <taxon>Embryophyta</taxon>
        <taxon>Tracheophyta</taxon>
        <taxon>Spermatophyta</taxon>
        <taxon>Magnoliopsida</taxon>
        <taxon>eudicotyledons</taxon>
        <taxon>Gunneridae</taxon>
        <taxon>Pentapetalae</taxon>
        <taxon>rosids</taxon>
        <taxon>fabids</taxon>
        <taxon>Fabales</taxon>
        <taxon>Fabaceae</taxon>
        <taxon>Papilionoideae</taxon>
        <taxon>50 kb inversion clade</taxon>
        <taxon>NPAAA clade</taxon>
        <taxon>indigoferoid/millettioid clade</taxon>
        <taxon>Phaseoleae</taxon>
        <taxon>Vigna</taxon>
    </lineage>
</organism>
<protein>
    <submittedName>
        <fullName evidence="1">Uncharacterized protein</fullName>
    </submittedName>
</protein>
<keyword evidence="2" id="KW-1185">Reference proteome</keyword>
<name>A0AAQ3P6Q0_VIGMU</name>
<proteinExistence type="predicted"/>
<dbReference type="EMBL" id="CP144700">
    <property type="protein sequence ID" value="WVZ23111.1"/>
    <property type="molecule type" value="Genomic_DNA"/>
</dbReference>
<accession>A0AAQ3P6Q0</accession>
<dbReference type="AlphaFoldDB" id="A0AAQ3P6Q0"/>
<reference evidence="1 2" key="1">
    <citation type="journal article" date="2023" name="Life. Sci Alliance">
        <title>Evolutionary insights into 3D genome organization and epigenetic landscape of Vigna mungo.</title>
        <authorList>
            <person name="Junaid A."/>
            <person name="Singh B."/>
            <person name="Bhatia S."/>
        </authorList>
    </citation>
    <scope>NUCLEOTIDE SEQUENCE [LARGE SCALE GENOMIC DNA]</scope>
    <source>
        <strain evidence="1">Urdbean</strain>
    </source>
</reference>
<gene>
    <name evidence="1" type="ORF">V8G54_001655</name>
</gene>
<sequence>MEEIGLREEPFVGFFTVGCGAMKGSYVKNLEVNPNTVLGMALAVVVDTDVEPKYVKQVSNGKLAIEQCMSEVQLADLFTKATKSERFKCLRDAIRVFNVNTTLTS</sequence>